<dbReference type="FunFam" id="1.50.10.10:FF:000020">
    <property type="entry name" value="Endoglucanase"/>
    <property type="match status" value="1"/>
</dbReference>
<sequence>MSKLCLFVLAFCLLVQVLEVASFDYGDALTKSLLYFEAQRSGKLGNQRVKWRGDSGLNDGKSAGVDLSGGYFDAGDNVKFGFPMAYTMTMLSWSMLEFGRDINARHELANAATTIKWGTDYLIKAHPQPNVLYGEVGDGQSDHACWQRPEDMTTPRTAYRIDEQHPGADLAGETAAALAAASIVFGKSRGYSTTLLSHAKQLFEFAKAHPGQYQQSIPVAGQFYSSSGYEDELVWAAAWLHLATNDSSYLNFIEKSSNGGVRRMFSWDDKYSGAQVLIGKGILDGKLSGSGNLGQLKNNGEQFICNAIQKGSSNVRKTNGGMLWFDEWSNLQYVASTSYLLTAYANSLARARSTIRCPGGVVGPQDLYTFARSQVDYILGSNPNKLSYMVGFGSNYPKRVHHRGASIVSINQDKTPVGCKEGFDKWFNRNADNPNVIVGAIVGGPDQGDGYRDARDNYKQAEPATAFNAPLVGVLAHFAAN</sequence>
<accession>A0ABD3E427</accession>
<organism evidence="12 13">
    <name type="scientific">Castilleja foliolosa</name>
    <dbReference type="NCBI Taxonomy" id="1961234"/>
    <lineage>
        <taxon>Eukaryota</taxon>
        <taxon>Viridiplantae</taxon>
        <taxon>Streptophyta</taxon>
        <taxon>Embryophyta</taxon>
        <taxon>Tracheophyta</taxon>
        <taxon>Spermatophyta</taxon>
        <taxon>Magnoliopsida</taxon>
        <taxon>eudicotyledons</taxon>
        <taxon>Gunneridae</taxon>
        <taxon>Pentapetalae</taxon>
        <taxon>asterids</taxon>
        <taxon>lamiids</taxon>
        <taxon>Lamiales</taxon>
        <taxon>Orobanchaceae</taxon>
        <taxon>Pedicularideae</taxon>
        <taxon>Castillejinae</taxon>
        <taxon>Castilleja</taxon>
    </lineage>
</organism>
<keyword evidence="7 8" id="KW-0624">Polysaccharide degradation</keyword>
<name>A0ABD3E427_9LAMI</name>
<evidence type="ECO:0000256" key="10">
    <source>
        <dbReference type="RuleBase" id="RU361166"/>
    </source>
</evidence>
<dbReference type="Gene3D" id="1.50.10.10">
    <property type="match status" value="1"/>
</dbReference>
<keyword evidence="13" id="KW-1185">Reference proteome</keyword>
<keyword evidence="6 8" id="KW-0326">Glycosidase</keyword>
<dbReference type="GO" id="GO:0030245">
    <property type="term" value="P:cellulose catabolic process"/>
    <property type="evidence" value="ECO:0007669"/>
    <property type="project" value="UniProtKB-KW"/>
</dbReference>
<dbReference type="PROSITE" id="PS00592">
    <property type="entry name" value="GH9_2"/>
    <property type="match status" value="1"/>
</dbReference>
<dbReference type="Proteomes" id="UP001632038">
    <property type="component" value="Unassembled WGS sequence"/>
</dbReference>
<dbReference type="EMBL" id="JAVIJP010000009">
    <property type="protein sequence ID" value="KAL3647816.1"/>
    <property type="molecule type" value="Genomic_DNA"/>
</dbReference>
<evidence type="ECO:0000256" key="7">
    <source>
        <dbReference type="ARBA" id="ARBA00023326"/>
    </source>
</evidence>
<evidence type="ECO:0000256" key="9">
    <source>
        <dbReference type="PROSITE-ProRule" id="PRU10060"/>
    </source>
</evidence>
<evidence type="ECO:0000256" key="6">
    <source>
        <dbReference type="ARBA" id="ARBA00023295"/>
    </source>
</evidence>
<evidence type="ECO:0000259" key="11">
    <source>
        <dbReference type="Pfam" id="PF00759"/>
    </source>
</evidence>
<evidence type="ECO:0000256" key="2">
    <source>
        <dbReference type="ARBA" id="ARBA00007072"/>
    </source>
</evidence>
<feature type="domain" description="Glycoside hydrolase family 9" evidence="11">
    <location>
        <begin position="25"/>
        <end position="475"/>
    </location>
</feature>
<feature type="active site" evidence="9">
    <location>
        <position position="453"/>
    </location>
</feature>
<evidence type="ECO:0000256" key="1">
    <source>
        <dbReference type="ARBA" id="ARBA00000966"/>
    </source>
</evidence>
<comment type="catalytic activity">
    <reaction evidence="1 10">
        <text>Endohydrolysis of (1-&gt;4)-beta-D-glucosidic linkages in cellulose, lichenin and cereal beta-D-glucans.</text>
        <dbReference type="EC" id="3.2.1.4"/>
    </reaction>
</comment>
<dbReference type="Pfam" id="PF00759">
    <property type="entry name" value="Glyco_hydro_9"/>
    <property type="match status" value="1"/>
</dbReference>
<evidence type="ECO:0000256" key="8">
    <source>
        <dbReference type="PROSITE-ProRule" id="PRU10059"/>
    </source>
</evidence>
<evidence type="ECO:0000313" key="12">
    <source>
        <dbReference type="EMBL" id="KAL3647816.1"/>
    </source>
</evidence>
<comment type="similarity">
    <text evidence="2 8 10">Belongs to the glycosyl hydrolase 9 (cellulase E) family.</text>
</comment>
<dbReference type="InterPro" id="IPR033126">
    <property type="entry name" value="Glyco_hydro_9_Asp/Glu_AS"/>
</dbReference>
<dbReference type="PROSITE" id="PS00698">
    <property type="entry name" value="GH9_3"/>
    <property type="match status" value="1"/>
</dbReference>
<feature type="active site" evidence="8">
    <location>
        <position position="401"/>
    </location>
</feature>
<gene>
    <name evidence="12" type="ORF">CASFOL_008784</name>
</gene>
<feature type="chain" id="PRO_5044527757" description="Endoglucanase" evidence="10">
    <location>
        <begin position="21"/>
        <end position="481"/>
    </location>
</feature>
<evidence type="ECO:0000256" key="4">
    <source>
        <dbReference type="ARBA" id="ARBA00023001"/>
    </source>
</evidence>
<dbReference type="InterPro" id="IPR008928">
    <property type="entry name" value="6-hairpin_glycosidase_sf"/>
</dbReference>
<dbReference type="AlphaFoldDB" id="A0ABD3E427"/>
<dbReference type="InterPro" id="IPR001701">
    <property type="entry name" value="Glyco_hydro_9"/>
</dbReference>
<protein>
    <recommendedName>
        <fullName evidence="10">Endoglucanase</fullName>
        <ecNumber evidence="10">3.2.1.4</ecNumber>
    </recommendedName>
</protein>
<dbReference type="SUPFAM" id="SSF48208">
    <property type="entry name" value="Six-hairpin glycosidases"/>
    <property type="match status" value="1"/>
</dbReference>
<feature type="signal peptide" evidence="10">
    <location>
        <begin position="1"/>
        <end position="20"/>
    </location>
</feature>
<proteinExistence type="inferred from homology"/>
<evidence type="ECO:0000256" key="5">
    <source>
        <dbReference type="ARBA" id="ARBA00023277"/>
    </source>
</evidence>
<keyword evidence="10" id="KW-0732">Signal</keyword>
<evidence type="ECO:0000256" key="3">
    <source>
        <dbReference type="ARBA" id="ARBA00022801"/>
    </source>
</evidence>
<dbReference type="PANTHER" id="PTHR22298">
    <property type="entry name" value="ENDO-1,4-BETA-GLUCANASE"/>
    <property type="match status" value="1"/>
</dbReference>
<reference evidence="13" key="1">
    <citation type="journal article" date="2024" name="IScience">
        <title>Strigolactones Initiate the Formation of Haustorium-like Structures in Castilleja.</title>
        <authorList>
            <person name="Buerger M."/>
            <person name="Peterson D."/>
            <person name="Chory J."/>
        </authorList>
    </citation>
    <scope>NUCLEOTIDE SEQUENCE [LARGE SCALE GENOMIC DNA]</scope>
</reference>
<feature type="active site" evidence="9">
    <location>
        <position position="462"/>
    </location>
</feature>
<dbReference type="EC" id="3.2.1.4" evidence="10"/>
<dbReference type="InterPro" id="IPR018221">
    <property type="entry name" value="Glyco_hydro_9_His_AS"/>
</dbReference>
<evidence type="ECO:0000313" key="13">
    <source>
        <dbReference type="Proteomes" id="UP001632038"/>
    </source>
</evidence>
<keyword evidence="3 8" id="KW-0378">Hydrolase</keyword>
<dbReference type="InterPro" id="IPR012341">
    <property type="entry name" value="6hp_glycosidase-like_sf"/>
</dbReference>
<dbReference type="GO" id="GO:0008810">
    <property type="term" value="F:cellulase activity"/>
    <property type="evidence" value="ECO:0007669"/>
    <property type="project" value="UniProtKB-EC"/>
</dbReference>
<keyword evidence="5 8" id="KW-0119">Carbohydrate metabolism</keyword>
<keyword evidence="4 10" id="KW-0136">Cellulose degradation</keyword>
<comment type="caution">
    <text evidence="12">The sequence shown here is derived from an EMBL/GenBank/DDBJ whole genome shotgun (WGS) entry which is preliminary data.</text>
</comment>